<dbReference type="AlphaFoldDB" id="A0A2U8E143"/>
<evidence type="ECO:0000256" key="6">
    <source>
        <dbReference type="RuleBase" id="RU000320"/>
    </source>
</evidence>
<feature type="transmembrane region" description="Helical" evidence="7">
    <location>
        <begin position="437"/>
        <end position="459"/>
    </location>
</feature>
<gene>
    <name evidence="9" type="ORF">CKA38_04300</name>
</gene>
<feature type="domain" description="NADH:quinone oxidoreductase/Mrp antiporter transmembrane" evidence="8">
    <location>
        <begin position="137"/>
        <end position="445"/>
    </location>
</feature>
<dbReference type="EMBL" id="CP023004">
    <property type="protein sequence ID" value="AWI08578.1"/>
    <property type="molecule type" value="Genomic_DNA"/>
</dbReference>
<dbReference type="InterPro" id="IPR010227">
    <property type="entry name" value="NADH_Q_OxRdtase_chainM/4"/>
</dbReference>
<evidence type="ECO:0000256" key="5">
    <source>
        <dbReference type="ARBA" id="ARBA00023136"/>
    </source>
</evidence>
<dbReference type="OrthoDB" id="9807568at2"/>
<feature type="transmembrane region" description="Helical" evidence="7">
    <location>
        <begin position="143"/>
        <end position="163"/>
    </location>
</feature>
<feature type="transmembrane region" description="Helical" evidence="7">
    <location>
        <begin position="87"/>
        <end position="106"/>
    </location>
</feature>
<keyword evidence="4 7" id="KW-1133">Transmembrane helix</keyword>
<feature type="transmembrane region" description="Helical" evidence="7">
    <location>
        <begin position="398"/>
        <end position="417"/>
    </location>
</feature>
<keyword evidence="5 7" id="KW-0472">Membrane</keyword>
<feature type="transmembrane region" description="Helical" evidence="7">
    <location>
        <begin position="175"/>
        <end position="195"/>
    </location>
</feature>
<feature type="transmembrane region" description="Helical" evidence="7">
    <location>
        <begin position="264"/>
        <end position="285"/>
    </location>
</feature>
<dbReference type="RefSeq" id="WP_108824386.1">
    <property type="nucleotide sequence ID" value="NZ_CP023004.1"/>
</dbReference>
<proteinExistence type="inferred from homology"/>
<dbReference type="GO" id="GO:0016020">
    <property type="term" value="C:membrane"/>
    <property type="evidence" value="ECO:0007669"/>
    <property type="project" value="UniProtKB-SubCell"/>
</dbReference>
<evidence type="ECO:0000256" key="1">
    <source>
        <dbReference type="ARBA" id="ARBA00004127"/>
    </source>
</evidence>
<evidence type="ECO:0000313" key="10">
    <source>
        <dbReference type="Proteomes" id="UP000244896"/>
    </source>
</evidence>
<comment type="similarity">
    <text evidence="2">Belongs to the complex I subunit 4 family.</text>
</comment>
<evidence type="ECO:0000256" key="7">
    <source>
        <dbReference type="SAM" id="Phobius"/>
    </source>
</evidence>
<dbReference type="Proteomes" id="UP000244896">
    <property type="component" value="Chromosome"/>
</dbReference>
<dbReference type="PANTHER" id="PTHR43507">
    <property type="entry name" value="NADH-UBIQUINONE OXIDOREDUCTASE CHAIN 4"/>
    <property type="match status" value="1"/>
</dbReference>
<comment type="subcellular location">
    <subcellularLocation>
        <location evidence="1">Endomembrane system</location>
        <topology evidence="1">Multi-pass membrane protein</topology>
    </subcellularLocation>
    <subcellularLocation>
        <location evidence="6">Membrane</location>
        <topology evidence="6">Multi-pass membrane protein</topology>
    </subcellularLocation>
</comment>
<name>A0A2U8E143_9BACT</name>
<evidence type="ECO:0000256" key="2">
    <source>
        <dbReference type="ARBA" id="ARBA00009025"/>
    </source>
</evidence>
<evidence type="ECO:0000256" key="4">
    <source>
        <dbReference type="ARBA" id="ARBA00022989"/>
    </source>
</evidence>
<organism evidence="9 10">
    <name type="scientific">Ereboglobus luteus</name>
    <dbReference type="NCBI Taxonomy" id="1796921"/>
    <lineage>
        <taxon>Bacteria</taxon>
        <taxon>Pseudomonadati</taxon>
        <taxon>Verrucomicrobiota</taxon>
        <taxon>Opitutia</taxon>
        <taxon>Opitutales</taxon>
        <taxon>Opitutaceae</taxon>
        <taxon>Ereboglobus</taxon>
    </lineage>
</organism>
<dbReference type="InterPro" id="IPR001750">
    <property type="entry name" value="ND/Mrp_TM"/>
</dbReference>
<dbReference type="PANTHER" id="PTHR43507:SF1">
    <property type="entry name" value="NADH-UBIQUINONE OXIDOREDUCTASE CHAIN 4"/>
    <property type="match status" value="1"/>
</dbReference>
<feature type="transmembrane region" description="Helical" evidence="7">
    <location>
        <begin position="6"/>
        <end position="23"/>
    </location>
</feature>
<protein>
    <submittedName>
        <fullName evidence="9">NADH-quinone oxidoreductase subunit L</fullName>
    </submittedName>
</protein>
<dbReference type="GO" id="GO:0048039">
    <property type="term" value="F:ubiquinone binding"/>
    <property type="evidence" value="ECO:0007669"/>
    <property type="project" value="TreeGrafter"/>
</dbReference>
<dbReference type="GO" id="GO:0015990">
    <property type="term" value="P:electron transport coupled proton transport"/>
    <property type="evidence" value="ECO:0007669"/>
    <property type="project" value="TreeGrafter"/>
</dbReference>
<keyword evidence="10" id="KW-1185">Reference proteome</keyword>
<dbReference type="GO" id="GO:0042773">
    <property type="term" value="P:ATP synthesis coupled electron transport"/>
    <property type="evidence" value="ECO:0007669"/>
    <property type="project" value="InterPro"/>
</dbReference>
<keyword evidence="3 6" id="KW-0812">Transmembrane</keyword>
<dbReference type="KEGG" id="elut:CKA38_04300"/>
<dbReference type="PRINTS" id="PR01437">
    <property type="entry name" value="NUOXDRDTASE4"/>
</dbReference>
<feature type="transmembrane region" description="Helical" evidence="7">
    <location>
        <begin position="291"/>
        <end position="309"/>
    </location>
</feature>
<dbReference type="InterPro" id="IPR003918">
    <property type="entry name" value="NADH_UbQ_OxRdtase"/>
</dbReference>
<feature type="transmembrane region" description="Helical" evidence="7">
    <location>
        <begin position="118"/>
        <end position="137"/>
    </location>
</feature>
<evidence type="ECO:0000313" key="9">
    <source>
        <dbReference type="EMBL" id="AWI08578.1"/>
    </source>
</evidence>
<dbReference type="GO" id="GO:0012505">
    <property type="term" value="C:endomembrane system"/>
    <property type="evidence" value="ECO:0007669"/>
    <property type="project" value="UniProtKB-SubCell"/>
</dbReference>
<feature type="transmembrane region" description="Helical" evidence="7">
    <location>
        <begin position="321"/>
        <end position="343"/>
    </location>
</feature>
<dbReference type="NCBIfam" id="TIGR01972">
    <property type="entry name" value="NDH_I_M"/>
    <property type="match status" value="1"/>
</dbReference>
<feature type="transmembrane region" description="Helical" evidence="7">
    <location>
        <begin position="224"/>
        <end position="243"/>
    </location>
</feature>
<feature type="transmembrane region" description="Helical" evidence="7">
    <location>
        <begin position="355"/>
        <end position="377"/>
    </location>
</feature>
<evidence type="ECO:0000256" key="3">
    <source>
        <dbReference type="ARBA" id="ARBA00022692"/>
    </source>
</evidence>
<dbReference type="GO" id="GO:0008137">
    <property type="term" value="F:NADH dehydrogenase (ubiquinone) activity"/>
    <property type="evidence" value="ECO:0007669"/>
    <property type="project" value="InterPro"/>
</dbReference>
<reference evidence="9 10" key="1">
    <citation type="journal article" date="2018" name="Syst. Appl. Microbiol.">
        <title>Ereboglobus luteus gen. nov. sp. nov. from cockroach guts, and new insights into the oxygen relationship of the genera Opitutus and Didymococcus (Verrucomicrobia: Opitutaceae).</title>
        <authorList>
            <person name="Tegtmeier D."/>
            <person name="Belitz A."/>
            <person name="Radek R."/>
            <person name="Heimerl T."/>
            <person name="Brune A."/>
        </authorList>
    </citation>
    <scope>NUCLEOTIDE SEQUENCE [LARGE SCALE GENOMIC DNA]</scope>
    <source>
        <strain evidence="9 10">Ho45</strain>
    </source>
</reference>
<dbReference type="Pfam" id="PF00361">
    <property type="entry name" value="Proton_antipo_M"/>
    <property type="match status" value="1"/>
</dbReference>
<sequence>MNSIPLLSLIIFTPWVGALLVALHHPRKPNAISRAGAVVFSLSTIIYAIAAIVLPGGFNPDAVGLQLTETHSWIDSLNVRYSLGLDGLSLMLVLLTGIIGPTALVASWRVAPVTRESNLYPVLFLLLQGASLGVFLAQDFFLWFLFWELSLFPAFFLIKMFGANAAKATRAAYQFVIYTMGGSAFMLFGFAALYATTGTLDFTALAQLGADGTLVAKLAEIGGIWPGVVFGGVLLGLAVKVPLFPFHTWLPSAYAEAPAGTSMFLTAVLSKMGVYGFIRILWPIFPAQLSAAAPCLMVLALAGVVLGAFAAMRQRDLKRMIAYSSVNHLSYCLLALFAVARVAGRTTHDAAVSSALSGTILQMFNHGLSAAALFYCIGLLEKRSGGLRGIGDFGGMRAVAPVFAGLCGVAMFSSLGLPGLNGFAGEFLIFRGVFGLAPWFAAAATLGLLVTALFLLTFWQKVFHGPVGENVKGMKDLSCCEIAPLVPAIALMFVLGIVPQVLAALFNPLVAQWTTSISSLP</sequence>
<accession>A0A2U8E143</accession>
<feature type="transmembrane region" description="Helical" evidence="7">
    <location>
        <begin position="35"/>
        <end position="58"/>
    </location>
</feature>
<feature type="transmembrane region" description="Helical" evidence="7">
    <location>
        <begin position="480"/>
        <end position="506"/>
    </location>
</feature>
<dbReference type="GO" id="GO:0003954">
    <property type="term" value="F:NADH dehydrogenase activity"/>
    <property type="evidence" value="ECO:0007669"/>
    <property type="project" value="TreeGrafter"/>
</dbReference>
<evidence type="ECO:0000259" key="8">
    <source>
        <dbReference type="Pfam" id="PF00361"/>
    </source>
</evidence>